<evidence type="ECO:0000313" key="7">
    <source>
        <dbReference type="EMBL" id="MFC4025718.1"/>
    </source>
</evidence>
<dbReference type="SUPFAM" id="SSF52788">
    <property type="entry name" value="Phosphotyrosine protein phosphatases I"/>
    <property type="match status" value="1"/>
</dbReference>
<organism evidence="7 8">
    <name type="scientific">Oceanobacillus longus</name>
    <dbReference type="NCBI Taxonomy" id="930120"/>
    <lineage>
        <taxon>Bacteria</taxon>
        <taxon>Bacillati</taxon>
        <taxon>Bacillota</taxon>
        <taxon>Bacilli</taxon>
        <taxon>Bacillales</taxon>
        <taxon>Bacillaceae</taxon>
        <taxon>Oceanobacillus</taxon>
    </lineage>
</organism>
<evidence type="ECO:0000256" key="1">
    <source>
        <dbReference type="ARBA" id="ARBA00011063"/>
    </source>
</evidence>
<evidence type="ECO:0000256" key="3">
    <source>
        <dbReference type="ARBA" id="ARBA00022801"/>
    </source>
</evidence>
<dbReference type="EC" id="3.1.3.48" evidence="2"/>
<dbReference type="RefSeq" id="WP_379498204.1">
    <property type="nucleotide sequence ID" value="NZ_JBHSAO010000018.1"/>
</dbReference>
<keyword evidence="3 7" id="KW-0378">Hydrolase</keyword>
<dbReference type="PANTHER" id="PTHR11717:SF7">
    <property type="entry name" value="LOW MOLECULAR WEIGHT PHOSPHOTYROSINE PROTEIN PHOSPHATASE"/>
    <property type="match status" value="1"/>
</dbReference>
<accession>A0ABV8H1J9</accession>
<dbReference type="InterPro" id="IPR023485">
    <property type="entry name" value="Ptyr_pPase"/>
</dbReference>
<gene>
    <name evidence="7" type="ORF">ACFOUV_18215</name>
</gene>
<dbReference type="Proteomes" id="UP001595772">
    <property type="component" value="Unassembled WGS sequence"/>
</dbReference>
<keyword evidence="8" id="KW-1185">Reference proteome</keyword>
<dbReference type="CDD" id="cd16343">
    <property type="entry name" value="LMWPTP"/>
    <property type="match status" value="1"/>
</dbReference>
<dbReference type="EMBL" id="JBHSAO010000018">
    <property type="protein sequence ID" value="MFC4025718.1"/>
    <property type="molecule type" value="Genomic_DNA"/>
</dbReference>
<dbReference type="PRINTS" id="PR00719">
    <property type="entry name" value="LMWPTPASE"/>
</dbReference>
<comment type="similarity">
    <text evidence="1">Belongs to the low molecular weight phosphotyrosine protein phosphatase family.</text>
</comment>
<proteinExistence type="inferred from homology"/>
<reference evidence="8" key="1">
    <citation type="journal article" date="2019" name="Int. J. Syst. Evol. Microbiol.">
        <title>The Global Catalogue of Microorganisms (GCM) 10K type strain sequencing project: providing services to taxonomists for standard genome sequencing and annotation.</title>
        <authorList>
            <consortium name="The Broad Institute Genomics Platform"/>
            <consortium name="The Broad Institute Genome Sequencing Center for Infectious Disease"/>
            <person name="Wu L."/>
            <person name="Ma J."/>
        </authorList>
    </citation>
    <scope>NUCLEOTIDE SEQUENCE [LARGE SCALE GENOMIC DNA]</scope>
    <source>
        <strain evidence="8">IBRC-M 10703</strain>
    </source>
</reference>
<comment type="caution">
    <text evidence="7">The sequence shown here is derived from an EMBL/GenBank/DDBJ whole genome shotgun (WGS) entry which is preliminary data.</text>
</comment>
<dbReference type="InterPro" id="IPR036196">
    <property type="entry name" value="Ptyr_pPase_sf"/>
</dbReference>
<comment type="catalytic activity">
    <reaction evidence="5">
        <text>O-phospho-L-tyrosyl-[protein] + H2O = L-tyrosyl-[protein] + phosphate</text>
        <dbReference type="Rhea" id="RHEA:10684"/>
        <dbReference type="Rhea" id="RHEA-COMP:10136"/>
        <dbReference type="Rhea" id="RHEA-COMP:20101"/>
        <dbReference type="ChEBI" id="CHEBI:15377"/>
        <dbReference type="ChEBI" id="CHEBI:43474"/>
        <dbReference type="ChEBI" id="CHEBI:46858"/>
        <dbReference type="ChEBI" id="CHEBI:61978"/>
        <dbReference type="EC" id="3.1.3.48"/>
    </reaction>
</comment>
<feature type="domain" description="Phosphotyrosine protein phosphatase I" evidence="6">
    <location>
        <begin position="2"/>
        <end position="149"/>
    </location>
</feature>
<dbReference type="InterPro" id="IPR017867">
    <property type="entry name" value="Tyr_phospatase_low_mol_wt"/>
</dbReference>
<evidence type="ECO:0000256" key="4">
    <source>
        <dbReference type="ARBA" id="ARBA00022912"/>
    </source>
</evidence>
<name>A0ABV8H1J9_9BACI</name>
<dbReference type="GO" id="GO:0004725">
    <property type="term" value="F:protein tyrosine phosphatase activity"/>
    <property type="evidence" value="ECO:0007669"/>
    <property type="project" value="UniProtKB-EC"/>
</dbReference>
<evidence type="ECO:0000256" key="2">
    <source>
        <dbReference type="ARBA" id="ARBA00013064"/>
    </source>
</evidence>
<evidence type="ECO:0000259" key="6">
    <source>
        <dbReference type="SMART" id="SM00226"/>
    </source>
</evidence>
<dbReference type="InterPro" id="IPR050438">
    <property type="entry name" value="LMW_PTPase"/>
</dbReference>
<evidence type="ECO:0000313" key="8">
    <source>
        <dbReference type="Proteomes" id="UP001595772"/>
    </source>
</evidence>
<keyword evidence="4" id="KW-0904">Protein phosphatase</keyword>
<dbReference type="Pfam" id="PF01451">
    <property type="entry name" value="LMWPc"/>
    <property type="match status" value="1"/>
</dbReference>
<dbReference type="SMART" id="SM00226">
    <property type="entry name" value="LMWPc"/>
    <property type="match status" value="1"/>
</dbReference>
<evidence type="ECO:0000256" key="5">
    <source>
        <dbReference type="ARBA" id="ARBA00051722"/>
    </source>
</evidence>
<protein>
    <recommendedName>
        <fullName evidence="2">protein-tyrosine-phosphatase</fullName>
        <ecNumber evidence="2">3.1.3.48</ecNumber>
    </recommendedName>
</protein>
<sequence length="157" mass="18044">MIRVLFVCLGNICRSPMAEAIFRDLVNKENLSHQIEVDSGGTGNWHVGKQPHEGTRTLLEREKISFEGMLGRQVAEDDWDDFDYIIAMDDQNLEDLGNIRKGNDSTVVRRLMDFVENPAEANVPDPYYTGNFEYTYQLVSAGCSHLLRYLKEKHQFN</sequence>
<dbReference type="PANTHER" id="PTHR11717">
    <property type="entry name" value="LOW MOLECULAR WEIGHT PROTEIN TYROSINE PHOSPHATASE"/>
    <property type="match status" value="1"/>
</dbReference>
<dbReference type="Gene3D" id="3.40.50.2300">
    <property type="match status" value="1"/>
</dbReference>